<reference evidence="1" key="1">
    <citation type="journal article" date="2021" name="Sci. Rep.">
        <title>Diploid genomic architecture of Nitzschia inconspicua, an elite biomass production diatom.</title>
        <authorList>
            <person name="Oliver A."/>
            <person name="Podell S."/>
            <person name="Pinowska A."/>
            <person name="Traller J.C."/>
            <person name="Smith S.R."/>
            <person name="McClure R."/>
            <person name="Beliaev A."/>
            <person name="Bohutskyi P."/>
            <person name="Hill E.A."/>
            <person name="Rabines A."/>
            <person name="Zheng H."/>
            <person name="Allen L.Z."/>
            <person name="Kuo A."/>
            <person name="Grigoriev I.V."/>
            <person name="Allen A.E."/>
            <person name="Hazlebeck D."/>
            <person name="Allen E.E."/>
        </authorList>
    </citation>
    <scope>NUCLEOTIDE SEQUENCE</scope>
    <source>
        <strain evidence="1">Hildebrandi</strain>
    </source>
</reference>
<dbReference type="EMBL" id="JAGRRH010000026">
    <property type="protein sequence ID" value="KAG7341053.1"/>
    <property type="molecule type" value="Genomic_DNA"/>
</dbReference>
<comment type="caution">
    <text evidence="1">The sequence shown here is derived from an EMBL/GenBank/DDBJ whole genome shotgun (WGS) entry which is preliminary data.</text>
</comment>
<accession>A0A9K3PB80</accession>
<gene>
    <name evidence="1" type="ORF">IV203_023004</name>
</gene>
<name>A0A9K3PB80_9STRA</name>
<evidence type="ECO:0000313" key="1">
    <source>
        <dbReference type="EMBL" id="KAG7341053.1"/>
    </source>
</evidence>
<proteinExistence type="predicted"/>
<dbReference type="Proteomes" id="UP000693970">
    <property type="component" value="Unassembled WGS sequence"/>
</dbReference>
<protein>
    <submittedName>
        <fullName evidence="1">Uncharacterized protein</fullName>
    </submittedName>
</protein>
<dbReference type="AlphaFoldDB" id="A0A9K3PB80"/>
<evidence type="ECO:0000313" key="2">
    <source>
        <dbReference type="Proteomes" id="UP000693970"/>
    </source>
</evidence>
<sequence>MSLVRDCQNQHYDRNFSKNSSNPLTYRPELINPITDDHTELVKSDFKSKYLIQVYKRGLRAIGAVFH</sequence>
<reference evidence="1" key="2">
    <citation type="submission" date="2021-04" db="EMBL/GenBank/DDBJ databases">
        <authorList>
            <person name="Podell S."/>
        </authorList>
    </citation>
    <scope>NUCLEOTIDE SEQUENCE</scope>
    <source>
        <strain evidence="1">Hildebrandi</strain>
    </source>
</reference>
<keyword evidence="2" id="KW-1185">Reference proteome</keyword>
<organism evidence="1 2">
    <name type="scientific">Nitzschia inconspicua</name>
    <dbReference type="NCBI Taxonomy" id="303405"/>
    <lineage>
        <taxon>Eukaryota</taxon>
        <taxon>Sar</taxon>
        <taxon>Stramenopiles</taxon>
        <taxon>Ochrophyta</taxon>
        <taxon>Bacillariophyta</taxon>
        <taxon>Bacillariophyceae</taxon>
        <taxon>Bacillariophycidae</taxon>
        <taxon>Bacillariales</taxon>
        <taxon>Bacillariaceae</taxon>
        <taxon>Nitzschia</taxon>
    </lineage>
</organism>